<feature type="transmembrane region" description="Helical" evidence="1">
    <location>
        <begin position="464"/>
        <end position="483"/>
    </location>
</feature>
<dbReference type="Pfam" id="PF00873">
    <property type="entry name" value="ACR_tran"/>
    <property type="match status" value="1"/>
</dbReference>
<dbReference type="Gene3D" id="3.30.70.1440">
    <property type="entry name" value="Multidrug efflux transporter AcrB pore domain"/>
    <property type="match status" value="1"/>
</dbReference>
<dbReference type="SUPFAM" id="SSF82866">
    <property type="entry name" value="Multidrug efflux transporter AcrB transmembrane domain"/>
    <property type="match status" value="2"/>
</dbReference>
<reference evidence="3" key="1">
    <citation type="journal article" date="2020" name="Appl. Environ. Microbiol.">
        <title>Diazotrophic Anaeromyxobacter Isolates from Soils.</title>
        <authorList>
            <person name="Masuda Y."/>
            <person name="Yamanaka H."/>
            <person name="Xu Z.X."/>
            <person name="Shiratori Y."/>
            <person name="Aono T."/>
            <person name="Amachi S."/>
            <person name="Senoo K."/>
            <person name="Itoh H."/>
        </authorList>
    </citation>
    <scope>NUCLEOTIDE SEQUENCE [LARGE SCALE GENOMIC DNA]</scope>
    <source>
        <strain evidence="3">R267</strain>
    </source>
</reference>
<keyword evidence="1" id="KW-0812">Transmembrane</keyword>
<name>A0A7I9VHK1_9BACT</name>
<feature type="transmembrane region" description="Helical" evidence="1">
    <location>
        <begin position="533"/>
        <end position="554"/>
    </location>
</feature>
<dbReference type="Proteomes" id="UP000503640">
    <property type="component" value="Unassembled WGS sequence"/>
</dbReference>
<evidence type="ECO:0000313" key="3">
    <source>
        <dbReference type="Proteomes" id="UP000503640"/>
    </source>
</evidence>
<feature type="transmembrane region" description="Helical" evidence="1">
    <location>
        <begin position="1024"/>
        <end position="1047"/>
    </location>
</feature>
<dbReference type="AlphaFoldDB" id="A0A7I9VHK1"/>
<dbReference type="Gene3D" id="3.30.70.1430">
    <property type="entry name" value="Multidrug efflux transporter AcrB pore domain"/>
    <property type="match status" value="2"/>
</dbReference>
<dbReference type="PANTHER" id="PTHR32063">
    <property type="match status" value="1"/>
</dbReference>
<dbReference type="PANTHER" id="PTHR32063:SF8">
    <property type="entry name" value="CATION EFFLUX PROTEIN"/>
    <property type="match status" value="1"/>
</dbReference>
<dbReference type="Gene3D" id="3.30.2090.10">
    <property type="entry name" value="Multidrug efflux transporter AcrB TolC docking domain, DN and DC subdomains"/>
    <property type="match status" value="2"/>
</dbReference>
<evidence type="ECO:0000313" key="2">
    <source>
        <dbReference type="EMBL" id="GEJ55815.1"/>
    </source>
</evidence>
<proteinExistence type="predicted"/>
<organism evidence="2 3">
    <name type="scientific">Anaeromyxobacter diazotrophicus</name>
    <dbReference type="NCBI Taxonomy" id="2590199"/>
    <lineage>
        <taxon>Bacteria</taxon>
        <taxon>Pseudomonadati</taxon>
        <taxon>Myxococcota</taxon>
        <taxon>Myxococcia</taxon>
        <taxon>Myxococcales</taxon>
        <taxon>Cystobacterineae</taxon>
        <taxon>Anaeromyxobacteraceae</taxon>
        <taxon>Anaeromyxobacter</taxon>
    </lineage>
</organism>
<feature type="transmembrane region" description="Helical" evidence="1">
    <location>
        <begin position="436"/>
        <end position="458"/>
    </location>
</feature>
<protein>
    <submittedName>
        <fullName evidence="2">RND transporter</fullName>
    </submittedName>
</protein>
<feature type="transmembrane region" description="Helical" evidence="1">
    <location>
        <begin position="349"/>
        <end position="382"/>
    </location>
</feature>
<dbReference type="GO" id="GO:0042910">
    <property type="term" value="F:xenobiotic transmembrane transporter activity"/>
    <property type="evidence" value="ECO:0007669"/>
    <property type="project" value="TreeGrafter"/>
</dbReference>
<dbReference type="Gene3D" id="3.30.70.1320">
    <property type="entry name" value="Multidrug efflux transporter AcrB pore domain like"/>
    <property type="match status" value="1"/>
</dbReference>
<comment type="caution">
    <text evidence="2">The sequence shown here is derived from an EMBL/GenBank/DDBJ whole genome shotgun (WGS) entry which is preliminary data.</text>
</comment>
<feature type="transmembrane region" description="Helical" evidence="1">
    <location>
        <begin position="888"/>
        <end position="907"/>
    </location>
</feature>
<gene>
    <name evidence="2" type="ORF">AMYX_05560</name>
</gene>
<accession>A0A7I9VHK1</accession>
<feature type="transmembrane region" description="Helical" evidence="1">
    <location>
        <begin position="950"/>
        <end position="971"/>
    </location>
</feature>
<feature type="transmembrane region" description="Helical" evidence="1">
    <location>
        <begin position="992"/>
        <end position="1012"/>
    </location>
</feature>
<evidence type="ECO:0000256" key="1">
    <source>
        <dbReference type="SAM" id="Phobius"/>
    </source>
</evidence>
<sequence>MWLTRMALRNPVFILMLSLMTLALGWISLQHLAVDLFPNIDIPVVRVATFYTGAAPEDVEKSITVPIERAVSASPGVDRVESTSKQGFSAVSVWFQYGTNLDNAQFDVSQRISQILNTLPPGIQQPFVLKFDVTNIPVLAVAMTADGLDEKQLYDLAYNVVEPQLERLPGVASATVAGGKTREIEVMVHRDALRARGLGILDVVNAVRSSNLLLPSGDLKAGVRDYNVFSNTQFGEAKPLRDVVVQAPPARTGASSAAPVRVRDVARVVDGAADQSEIVRVNGSRGVFFRVLKQPGANTVAVVDAVKAAMPRLRDVPPNVKLAISFDQSQYIRAAIGALQHEALQGGALAVLVILVFLVSFSATGIIAVAIPLSIVATFVLLYFSGQTLNVFTLGGLALGVGRLVDDSIVELENIHRHLALGQDRRTAVLNAAQEVAGPIFVSTITTIVVFFPVVFLGGVAKNLFLPLALTIAFALIMSFFVSRTVTPLLCLKYLRAEHPGRGRGYAAWITARFDALDEAYARALRWVLRRRGLVIGGIALTFVGSLFLGRFIGTEFFPQSDESQFQVIYKTPIGTRVELTEQVTKRIEATVLRELGAYKSASGGPVTTTLLSDTGLPLGRSALFSANTGPHSGNLSVNLVPHAQRALTDDEATDVVRKVLRKEVPGTQVYYFTGGIVKRILNFGTSAPIDVEISGYDLEAGSAYAKRLKERLQAELGRDGRALLADLQISREENYPELDVEVDREKAGMLGVTEQQVAQSVLTSLVGSNQFSPIPFTDAKTGNQYYINVRLDDAYRSKVSDLGDVYLRAPSGKVVALANLAKVKRSSGPVTIDRKYLQRIVDVTANLPPGVDLGSASAAVERAIHDVPPPDGFTARLGGQTAAQREAFSGLIFAALLAVALVYMILASQFRSLVDPLVIMFSVPMGITGVIVMLLLTGTSLSVNSFMGVIMMVGIVVSNGVLLVDFARVLQSRGQPLLEATVQAGKTRLRPILMTTIATIVGLVPMALGIGEGSETNLPLARAVIGGLTVSTFFTLFLIPALYTLLERFSKPQHEEPEPAAEVTP</sequence>
<dbReference type="PRINTS" id="PR00702">
    <property type="entry name" value="ACRIFLAVINRP"/>
</dbReference>
<feature type="transmembrane region" description="Helical" evidence="1">
    <location>
        <begin position="919"/>
        <end position="938"/>
    </location>
</feature>
<feature type="transmembrane region" description="Helical" evidence="1">
    <location>
        <begin position="12"/>
        <end position="29"/>
    </location>
</feature>
<dbReference type="SUPFAM" id="SSF82693">
    <property type="entry name" value="Multidrug efflux transporter AcrB pore domain, PN1, PN2, PC1 and PC2 subdomains"/>
    <property type="match status" value="3"/>
</dbReference>
<dbReference type="EMBL" id="BJTG01000001">
    <property type="protein sequence ID" value="GEJ55815.1"/>
    <property type="molecule type" value="Genomic_DNA"/>
</dbReference>
<dbReference type="SUPFAM" id="SSF82714">
    <property type="entry name" value="Multidrug efflux transporter AcrB TolC docking domain, DN and DC subdomains"/>
    <property type="match status" value="2"/>
</dbReference>
<dbReference type="GO" id="GO:0005886">
    <property type="term" value="C:plasma membrane"/>
    <property type="evidence" value="ECO:0007669"/>
    <property type="project" value="TreeGrafter"/>
</dbReference>
<dbReference type="RefSeq" id="WP_176062658.1">
    <property type="nucleotide sequence ID" value="NZ_BJTG01000001.1"/>
</dbReference>
<keyword evidence="3" id="KW-1185">Reference proteome</keyword>
<dbReference type="Gene3D" id="1.20.1640.10">
    <property type="entry name" value="Multidrug efflux transporter AcrB transmembrane domain"/>
    <property type="match status" value="2"/>
</dbReference>
<keyword evidence="1" id="KW-1133">Transmembrane helix</keyword>
<dbReference type="InterPro" id="IPR001036">
    <property type="entry name" value="Acrflvin-R"/>
</dbReference>
<dbReference type="InterPro" id="IPR027463">
    <property type="entry name" value="AcrB_DN_DC_subdom"/>
</dbReference>
<keyword evidence="1" id="KW-0472">Membrane</keyword>